<protein>
    <submittedName>
        <fullName evidence="2">Uncharacterized protein LOC111595577 isoform X4</fullName>
    </submittedName>
</protein>
<gene>
    <name evidence="2" type="primary">LOC111595577</name>
</gene>
<organism evidence="1 2">
    <name type="scientific">Drosophila hydei</name>
    <name type="common">Fruit fly</name>
    <dbReference type="NCBI Taxonomy" id="7224"/>
    <lineage>
        <taxon>Eukaryota</taxon>
        <taxon>Metazoa</taxon>
        <taxon>Ecdysozoa</taxon>
        <taxon>Arthropoda</taxon>
        <taxon>Hexapoda</taxon>
        <taxon>Insecta</taxon>
        <taxon>Pterygota</taxon>
        <taxon>Neoptera</taxon>
        <taxon>Endopterygota</taxon>
        <taxon>Diptera</taxon>
        <taxon>Brachycera</taxon>
        <taxon>Muscomorpha</taxon>
        <taxon>Ephydroidea</taxon>
        <taxon>Drosophilidae</taxon>
        <taxon>Drosophila</taxon>
    </lineage>
</organism>
<dbReference type="GeneID" id="111595577"/>
<dbReference type="Proteomes" id="UP000504633">
    <property type="component" value="Unplaced"/>
</dbReference>
<dbReference type="OrthoDB" id="10022288at2759"/>
<sequence length="70" mass="7458">MAISQQLLLFELSVGHKTTNSATTATTTTATTSNRNNNTRVHCANHCWMANDLLSSVCDSQCIGAPPFGC</sequence>
<evidence type="ECO:0000313" key="1">
    <source>
        <dbReference type="Proteomes" id="UP000504633"/>
    </source>
</evidence>
<name>A0A6J1LNL3_DROHY</name>
<keyword evidence="1" id="KW-1185">Reference proteome</keyword>
<evidence type="ECO:0000313" key="2">
    <source>
        <dbReference type="RefSeq" id="XP_023165150.1"/>
    </source>
</evidence>
<dbReference type="RefSeq" id="XP_023165150.1">
    <property type="nucleotide sequence ID" value="XM_023309382.2"/>
</dbReference>
<proteinExistence type="predicted"/>
<dbReference type="AlphaFoldDB" id="A0A6J1LNL3"/>
<accession>A0A6J1LNL3</accession>
<reference evidence="2" key="1">
    <citation type="submission" date="2025-08" db="UniProtKB">
        <authorList>
            <consortium name="RefSeq"/>
        </authorList>
    </citation>
    <scope>IDENTIFICATION</scope>
    <source>
        <strain evidence="2">15085-1641.00</strain>
        <tissue evidence="2">Whole body</tissue>
    </source>
</reference>